<name>A0A3Q7HBX8_SOLLC</name>
<reference evidence="1" key="1">
    <citation type="journal article" date="2012" name="Nature">
        <title>The tomato genome sequence provides insights into fleshy fruit evolution.</title>
        <authorList>
            <consortium name="Tomato Genome Consortium"/>
        </authorList>
    </citation>
    <scope>NUCLEOTIDE SEQUENCE [LARGE SCALE GENOMIC DNA]</scope>
    <source>
        <strain evidence="1">cv. Heinz 1706</strain>
    </source>
</reference>
<dbReference type="EnsemblPlants" id="Solyc07g041880.1.1">
    <property type="protein sequence ID" value="Solyc07g041880.1.1.1"/>
    <property type="gene ID" value="Solyc07g041880.1"/>
</dbReference>
<dbReference type="PaxDb" id="4081-Solyc07g041880.1.1"/>
<dbReference type="InParanoid" id="A0A3Q7HBX8"/>
<proteinExistence type="predicted"/>
<protein>
    <submittedName>
        <fullName evidence="1">Uncharacterized protein</fullName>
    </submittedName>
</protein>
<dbReference type="Proteomes" id="UP000004994">
    <property type="component" value="Chromosome 7"/>
</dbReference>
<dbReference type="Gramene" id="Solyc07g041880.1.1">
    <property type="protein sequence ID" value="Solyc07g041880.1.1.1"/>
    <property type="gene ID" value="Solyc07g041880.1"/>
</dbReference>
<evidence type="ECO:0000313" key="1">
    <source>
        <dbReference type="EnsemblPlants" id="Solyc07g041880.1.1.1"/>
    </source>
</evidence>
<evidence type="ECO:0000313" key="2">
    <source>
        <dbReference type="Proteomes" id="UP000004994"/>
    </source>
</evidence>
<dbReference type="AlphaFoldDB" id="A0A3Q7HBX8"/>
<accession>A0A3Q7HBX8</accession>
<organism evidence="1">
    <name type="scientific">Solanum lycopersicum</name>
    <name type="common">Tomato</name>
    <name type="synonym">Lycopersicon esculentum</name>
    <dbReference type="NCBI Taxonomy" id="4081"/>
    <lineage>
        <taxon>Eukaryota</taxon>
        <taxon>Viridiplantae</taxon>
        <taxon>Streptophyta</taxon>
        <taxon>Embryophyta</taxon>
        <taxon>Tracheophyta</taxon>
        <taxon>Spermatophyta</taxon>
        <taxon>Magnoliopsida</taxon>
        <taxon>eudicotyledons</taxon>
        <taxon>Gunneridae</taxon>
        <taxon>Pentapetalae</taxon>
        <taxon>asterids</taxon>
        <taxon>lamiids</taxon>
        <taxon>Solanales</taxon>
        <taxon>Solanaceae</taxon>
        <taxon>Solanoideae</taxon>
        <taxon>Solaneae</taxon>
        <taxon>Solanum</taxon>
        <taxon>Solanum subgen. Lycopersicon</taxon>
    </lineage>
</organism>
<sequence>MNDFHMFTGSLFLYRYQDGGPLFDQLMDLLQYHQENIHFLSEEVWVDKESSDYFFCRNKVPAMFHCKESKAATRL</sequence>
<keyword evidence="2" id="KW-1185">Reference proteome</keyword>
<reference evidence="1" key="2">
    <citation type="submission" date="2019-01" db="UniProtKB">
        <authorList>
            <consortium name="EnsemblPlants"/>
        </authorList>
    </citation>
    <scope>IDENTIFICATION</scope>
    <source>
        <strain evidence="1">cv. Heinz 1706</strain>
    </source>
</reference>